<dbReference type="GO" id="GO:1901170">
    <property type="term" value="P:naphthalene catabolic process"/>
    <property type="evidence" value="ECO:0007669"/>
    <property type="project" value="InterPro"/>
</dbReference>
<dbReference type="GO" id="GO:0005777">
    <property type="term" value="C:peroxisome"/>
    <property type="evidence" value="ECO:0007669"/>
    <property type="project" value="TreeGrafter"/>
</dbReference>
<dbReference type="InterPro" id="IPR014440">
    <property type="entry name" value="HCCAis_GSTk"/>
</dbReference>
<accession>A0A1R3R7I8</accession>
<evidence type="ECO:0000313" key="5">
    <source>
        <dbReference type="EMBL" id="OOF90427.1"/>
    </source>
</evidence>
<dbReference type="VEuPathDB" id="FungiDB:ASPCADRAFT_410119"/>
<dbReference type="AlphaFoldDB" id="A0A1R3R7I8"/>
<dbReference type="InterPro" id="IPR044087">
    <property type="entry name" value="NahD-like"/>
</dbReference>
<sequence>MASRPVIDFYFSFISLWSYIGSRRFQSLIQETNARIIYKPIDLMYIFSISGGHPVKKRSTQRQAYRLVEMERWCRIYDIPIVPNPKFYPADPSLGHRVLLAAIDETGHDNPSIQHFVHKSLEAVWAKELDIADPATVVQLANESGLEGSRLLARAQEERGLEERETALTEEAKSRQVFGAPFYFYQNEPFWGQDRLEMLEEVIKSGRVPIAVQEI</sequence>
<protein>
    <recommendedName>
        <fullName evidence="1">Glutathione S-transferase kappa</fullName>
        <ecNumber evidence="1">2.5.1.18</ecNumber>
    </recommendedName>
</protein>
<dbReference type="SUPFAM" id="SSF52833">
    <property type="entry name" value="Thioredoxin-like"/>
    <property type="match status" value="1"/>
</dbReference>
<comment type="similarity">
    <text evidence="1">Belongs to the GST superfamily. Kappa family.</text>
</comment>
<feature type="domain" description="DSBA-like thioredoxin" evidence="3">
    <location>
        <begin position="6"/>
        <end position="203"/>
    </location>
</feature>
<dbReference type="InterPro" id="IPR001853">
    <property type="entry name" value="DSBA-like_thioredoxin_dom"/>
</dbReference>
<dbReference type="VEuPathDB" id="FungiDB:ASPCADRAFT_410115"/>
<comment type="catalytic activity">
    <reaction evidence="1">
        <text>RX + glutathione = an S-substituted glutathione + a halide anion + H(+)</text>
        <dbReference type="Rhea" id="RHEA:16437"/>
        <dbReference type="ChEBI" id="CHEBI:15378"/>
        <dbReference type="ChEBI" id="CHEBI:16042"/>
        <dbReference type="ChEBI" id="CHEBI:17792"/>
        <dbReference type="ChEBI" id="CHEBI:57925"/>
        <dbReference type="ChEBI" id="CHEBI:90779"/>
        <dbReference type="EC" id="2.5.1.18"/>
    </reaction>
</comment>
<name>A0A1R3R7I8_ASPC5</name>
<gene>
    <name evidence="4" type="ORF">ASPCADRAFT_410115</name>
    <name evidence="5" type="ORF">ASPCADRAFT_410119</name>
</gene>
<dbReference type="Gene3D" id="3.40.30.10">
    <property type="entry name" value="Glutaredoxin"/>
    <property type="match status" value="1"/>
</dbReference>
<evidence type="ECO:0000259" key="3">
    <source>
        <dbReference type="Pfam" id="PF01323"/>
    </source>
</evidence>
<dbReference type="GO" id="GO:0018845">
    <property type="term" value="F:2-hydroxychromene-2-carboxylate isomerase activity"/>
    <property type="evidence" value="ECO:0007669"/>
    <property type="project" value="InterPro"/>
</dbReference>
<evidence type="ECO:0000313" key="4">
    <source>
        <dbReference type="EMBL" id="OOF90423.1"/>
    </source>
</evidence>
<dbReference type="EMBL" id="KV907523">
    <property type="protein sequence ID" value="OOF90423.1"/>
    <property type="molecule type" value="Genomic_DNA"/>
</dbReference>
<dbReference type="GO" id="GO:0005739">
    <property type="term" value="C:mitochondrion"/>
    <property type="evidence" value="ECO:0007669"/>
    <property type="project" value="TreeGrafter"/>
</dbReference>
<dbReference type="GO" id="GO:0006749">
    <property type="term" value="P:glutathione metabolic process"/>
    <property type="evidence" value="ECO:0007669"/>
    <property type="project" value="TreeGrafter"/>
</dbReference>
<dbReference type="GO" id="GO:0004602">
    <property type="term" value="F:glutathione peroxidase activity"/>
    <property type="evidence" value="ECO:0007669"/>
    <property type="project" value="TreeGrafter"/>
</dbReference>
<dbReference type="Pfam" id="PF01323">
    <property type="entry name" value="DSBA"/>
    <property type="match status" value="1"/>
</dbReference>
<evidence type="ECO:0000313" key="6">
    <source>
        <dbReference type="Proteomes" id="UP000188318"/>
    </source>
</evidence>
<dbReference type="GO" id="GO:0004364">
    <property type="term" value="F:glutathione transferase activity"/>
    <property type="evidence" value="ECO:0007669"/>
    <property type="project" value="UniProtKB-UniRule"/>
</dbReference>
<dbReference type="Proteomes" id="UP000188318">
    <property type="component" value="Unassembled WGS sequence"/>
</dbReference>
<organism evidence="4 6">
    <name type="scientific">Aspergillus carbonarius (strain ITEM 5010)</name>
    <dbReference type="NCBI Taxonomy" id="602072"/>
    <lineage>
        <taxon>Eukaryota</taxon>
        <taxon>Fungi</taxon>
        <taxon>Dikarya</taxon>
        <taxon>Ascomycota</taxon>
        <taxon>Pezizomycotina</taxon>
        <taxon>Eurotiomycetes</taxon>
        <taxon>Eurotiomycetidae</taxon>
        <taxon>Eurotiales</taxon>
        <taxon>Aspergillaceae</taxon>
        <taxon>Aspergillus</taxon>
        <taxon>Aspergillus subgen. Circumdati</taxon>
    </lineage>
</organism>
<dbReference type="EC" id="2.5.1.18" evidence="1"/>
<dbReference type="PIRSF" id="PIRSF006386">
    <property type="entry name" value="HCCAis_GSTk"/>
    <property type="match status" value="1"/>
</dbReference>
<dbReference type="InterPro" id="IPR051924">
    <property type="entry name" value="GST_Kappa/NadH"/>
</dbReference>
<proteinExistence type="inferred from homology"/>
<reference evidence="4" key="1">
    <citation type="submission" date="2016-12" db="EMBL/GenBank/DDBJ databases">
        <authorList>
            <consortium name="DOE Joint Genome Institute"/>
            <person name="Riley R."/>
            <person name="Kuo A."/>
            <person name="Sun H."/>
            <person name="Pangilinan J."/>
            <person name="Culley D."/>
            <person name="Salamov A."/>
            <person name="Magnuson J."/>
            <person name="Bruno K."/>
            <person name="Henrissat B."/>
            <person name="Berka R."/>
            <person name="Tsang A."/>
            <person name="Barry K."/>
            <person name="lapidus A."/>
            <person name="Martin J."/>
            <person name="Lindquist E."/>
            <person name="Wang Z."/>
            <person name="Baker S."/>
            <person name="Grigoriev I."/>
            <person name="Nordberg H.P."/>
            <person name="Cantor M.N."/>
            <person name="Hua S.X."/>
        </authorList>
    </citation>
    <scope>NUCLEOTIDE SEQUENCE [LARGE SCALE GENOMIC DNA]</scope>
    <source>
        <strain evidence="4">ITEM 5010</strain>
    </source>
</reference>
<dbReference type="CDD" id="cd03022">
    <property type="entry name" value="DsbA_HCCA_Iso"/>
    <property type="match status" value="1"/>
</dbReference>
<dbReference type="InterPro" id="IPR036249">
    <property type="entry name" value="Thioredoxin-like_sf"/>
</dbReference>
<keyword evidence="1" id="KW-0808">Transferase</keyword>
<feature type="active site" description="Nucleophile" evidence="2">
    <location>
        <position position="15"/>
    </location>
</feature>
<dbReference type="PANTHER" id="PTHR42943:SF13">
    <property type="entry name" value="GLUTATHIONE S-TRANSFERASE KAPPA-RELATED"/>
    <property type="match status" value="1"/>
</dbReference>
<keyword evidence="6" id="KW-1185">Reference proteome</keyword>
<dbReference type="OrthoDB" id="4664297at2759"/>
<evidence type="ECO:0000256" key="1">
    <source>
        <dbReference type="PIRNR" id="PIRNR006386"/>
    </source>
</evidence>
<dbReference type="OMA" id="FGAPWYV"/>
<dbReference type="PANTHER" id="PTHR42943">
    <property type="entry name" value="GLUTATHIONE S-TRANSFERASE KAPPA"/>
    <property type="match status" value="1"/>
</dbReference>
<dbReference type="EMBL" id="KV907523">
    <property type="protein sequence ID" value="OOF90427.1"/>
    <property type="molecule type" value="Genomic_DNA"/>
</dbReference>
<evidence type="ECO:0000256" key="2">
    <source>
        <dbReference type="PIRSR" id="PIRSR006386-1"/>
    </source>
</evidence>
<reference evidence="6" key="2">
    <citation type="journal article" date="2017" name="Genome Biol.">
        <title>Comparative genomics reveals high biological diversity and specific adaptations in the industrially and medically important fungal genus Aspergillus.</title>
        <authorList>
            <person name="de Vries R.P."/>
            <person name="Riley R."/>
            <person name="Wiebenga A."/>
            <person name="Aguilar-Osorio G."/>
            <person name="Amillis S."/>
            <person name="Uchima C.A."/>
            <person name="Anderluh G."/>
            <person name="Asadollahi M."/>
            <person name="Askin M."/>
            <person name="Barry K."/>
            <person name="Battaglia E."/>
            <person name="Bayram O."/>
            <person name="Benocci T."/>
            <person name="Braus-Stromeyer S.A."/>
            <person name="Caldana C."/>
            <person name="Canovas D."/>
            <person name="Cerqueira G.C."/>
            <person name="Chen F."/>
            <person name="Chen W."/>
            <person name="Choi C."/>
            <person name="Clum A."/>
            <person name="Dos Santos R.A."/>
            <person name="Damasio A.R."/>
            <person name="Diallinas G."/>
            <person name="Emri T."/>
            <person name="Fekete E."/>
            <person name="Flipphi M."/>
            <person name="Freyberg S."/>
            <person name="Gallo A."/>
            <person name="Gournas C."/>
            <person name="Habgood R."/>
            <person name="Hainaut M."/>
            <person name="Harispe M.L."/>
            <person name="Henrissat B."/>
            <person name="Hilden K.S."/>
            <person name="Hope R."/>
            <person name="Hossain A."/>
            <person name="Karabika E."/>
            <person name="Karaffa L."/>
            <person name="Karanyi Z."/>
            <person name="Krasevec N."/>
            <person name="Kuo A."/>
            <person name="Kusch H."/>
            <person name="LaButti K."/>
            <person name="Lagendijk E.L."/>
            <person name="Lapidus A."/>
            <person name="Levasseur A."/>
            <person name="Lindquist E."/>
            <person name="Lipzen A."/>
            <person name="Logrieco A.F."/>
            <person name="MacCabe A."/>
            <person name="Maekelae M.R."/>
            <person name="Malavazi I."/>
            <person name="Melin P."/>
            <person name="Meyer V."/>
            <person name="Mielnichuk N."/>
            <person name="Miskei M."/>
            <person name="Molnar A.P."/>
            <person name="Mule G."/>
            <person name="Ngan C.Y."/>
            <person name="Orejas M."/>
            <person name="Orosz E."/>
            <person name="Ouedraogo J.P."/>
            <person name="Overkamp K.M."/>
            <person name="Park H.-S."/>
            <person name="Perrone G."/>
            <person name="Piumi F."/>
            <person name="Punt P.J."/>
            <person name="Ram A.F."/>
            <person name="Ramon A."/>
            <person name="Rauscher S."/>
            <person name="Record E."/>
            <person name="Riano-Pachon D.M."/>
            <person name="Robert V."/>
            <person name="Roehrig J."/>
            <person name="Ruller R."/>
            <person name="Salamov A."/>
            <person name="Salih N.S."/>
            <person name="Samson R.A."/>
            <person name="Sandor E."/>
            <person name="Sanguinetti M."/>
            <person name="Schuetze T."/>
            <person name="Sepcic K."/>
            <person name="Shelest E."/>
            <person name="Sherlock G."/>
            <person name="Sophianopoulou V."/>
            <person name="Squina F.M."/>
            <person name="Sun H."/>
            <person name="Susca A."/>
            <person name="Todd R.B."/>
            <person name="Tsang A."/>
            <person name="Unkles S.E."/>
            <person name="van de Wiele N."/>
            <person name="van Rossen-Uffink D."/>
            <person name="Oliveira J.V."/>
            <person name="Vesth T.C."/>
            <person name="Visser J."/>
            <person name="Yu J.-H."/>
            <person name="Zhou M."/>
            <person name="Andersen M.R."/>
            <person name="Archer D.B."/>
            <person name="Baker S.E."/>
            <person name="Benoit I."/>
            <person name="Brakhage A.A."/>
            <person name="Braus G.H."/>
            <person name="Fischer R."/>
            <person name="Frisvad J.C."/>
            <person name="Goldman G.H."/>
            <person name="Houbraken J."/>
            <person name="Oakley B."/>
            <person name="Pocsi I."/>
            <person name="Scazzocchio C."/>
            <person name="Seiboth B."/>
            <person name="vanKuyk P.A."/>
            <person name="Wortman J."/>
            <person name="Dyer P.S."/>
            <person name="Grigoriev I.V."/>
        </authorList>
    </citation>
    <scope>NUCLEOTIDE SEQUENCE [LARGE SCALE GENOMIC DNA]</scope>
    <source>
        <strain evidence="6">ITEM 5010</strain>
    </source>
</reference>